<dbReference type="InterPro" id="IPR047794">
    <property type="entry name" value="C45_proenzyme-like"/>
</dbReference>
<organism evidence="2 3">
    <name type="scientific">Papilio xuthus</name>
    <name type="common">Asian swallowtail butterfly</name>
    <dbReference type="NCBI Taxonomy" id="66420"/>
    <lineage>
        <taxon>Eukaryota</taxon>
        <taxon>Metazoa</taxon>
        <taxon>Ecdysozoa</taxon>
        <taxon>Arthropoda</taxon>
        <taxon>Hexapoda</taxon>
        <taxon>Insecta</taxon>
        <taxon>Pterygota</taxon>
        <taxon>Neoptera</taxon>
        <taxon>Endopterygota</taxon>
        <taxon>Lepidoptera</taxon>
        <taxon>Glossata</taxon>
        <taxon>Ditrysia</taxon>
        <taxon>Papilionoidea</taxon>
        <taxon>Papilionidae</taxon>
        <taxon>Papilioninae</taxon>
        <taxon>Papilio</taxon>
    </lineage>
</organism>
<dbReference type="InterPro" id="IPR047801">
    <property type="entry name" value="Peptidase_C45"/>
</dbReference>
<feature type="domain" description="Peptidase C45 hydrolase" evidence="1">
    <location>
        <begin position="250"/>
        <end position="491"/>
    </location>
</feature>
<sequence>MNAPSTPYTSGKKEYVRDAVFRGDVTCRRHTDSQVNPVTLAKIKALFVSLLHQSKETNDSYKSQSRLQPQRRSTTFPHLILDRCSALVVAVAGTSRYILKFEWRQRRAVSAVPLACDGLLCTSLSEKHIGRRRVVPVIYLQGSHYEVGYDVGRNFASIIQSFLKTYQGLKDFEREYNTPSGRAAYDNTLLNMKQRYPYYVKEIQGIADGAKVPFYQLFLLHMDDIIGTINDKTSNRIDDGGCSDIAFKSPENVVLGHTEDAPMETVNHFYIMSAHVIPTPEDRELGAVEERFASVCYAGQLPGYTMGFNEYGLVFTINTLSPLLLKPGNTPRMFITRALLTARTPAEAEKILLDEGLGIGNGFSTNVIWTSENGERDLMNIEVAPNLSGNKSILNIQKYTNDTLMHCNAYLRERVQEVTGDIIESSVTRMKAIRRHSPPRSRRDIERVLSDTTYKDFPVFQTRLDAPIQTIAAGIFDMSAKTWSIYIDKPDSSEPVAILPIRFSQLNQNHHN</sequence>
<dbReference type="Gene3D" id="1.10.10.2120">
    <property type="match status" value="1"/>
</dbReference>
<gene>
    <name evidence="2" type="ORF">RR46_04408</name>
</gene>
<dbReference type="PANTHER" id="PTHR34180:SF1">
    <property type="entry name" value="BETA-ALANYL-DOPAMINE_CARCININE HYDROLASE"/>
    <property type="match status" value="1"/>
</dbReference>
<keyword evidence="3" id="KW-1185">Reference proteome</keyword>
<dbReference type="EMBL" id="KQ459599">
    <property type="protein sequence ID" value="KPI94340.1"/>
    <property type="molecule type" value="Genomic_DNA"/>
</dbReference>
<accession>A0A194PT80</accession>
<dbReference type="NCBIfam" id="NF040521">
    <property type="entry name" value="C45_proenzyme"/>
    <property type="match status" value="1"/>
</dbReference>
<dbReference type="Pfam" id="PF03417">
    <property type="entry name" value="AAT"/>
    <property type="match status" value="1"/>
</dbReference>
<evidence type="ECO:0000259" key="1">
    <source>
        <dbReference type="Pfam" id="PF03417"/>
    </source>
</evidence>
<protein>
    <recommendedName>
        <fullName evidence="1">Peptidase C45 hydrolase domain-containing protein</fullName>
    </recommendedName>
</protein>
<proteinExistence type="predicted"/>
<dbReference type="Gene3D" id="3.60.60.10">
    <property type="entry name" value="Penicillin V Acylase, Chain A"/>
    <property type="match status" value="1"/>
</dbReference>
<evidence type="ECO:0000313" key="2">
    <source>
        <dbReference type="EMBL" id="KPI94340.1"/>
    </source>
</evidence>
<dbReference type="PANTHER" id="PTHR34180">
    <property type="entry name" value="PEPTIDASE C45"/>
    <property type="match status" value="1"/>
</dbReference>
<dbReference type="STRING" id="66420.A0A194PT80"/>
<evidence type="ECO:0000313" key="3">
    <source>
        <dbReference type="Proteomes" id="UP000053268"/>
    </source>
</evidence>
<name>A0A194PT80_PAPXU</name>
<reference evidence="2 3" key="1">
    <citation type="journal article" date="2015" name="Nat. Commun.">
        <title>Outbred genome sequencing and CRISPR/Cas9 gene editing in butterflies.</title>
        <authorList>
            <person name="Li X."/>
            <person name="Fan D."/>
            <person name="Zhang W."/>
            <person name="Liu G."/>
            <person name="Zhang L."/>
            <person name="Zhao L."/>
            <person name="Fang X."/>
            <person name="Chen L."/>
            <person name="Dong Y."/>
            <person name="Chen Y."/>
            <person name="Ding Y."/>
            <person name="Zhao R."/>
            <person name="Feng M."/>
            <person name="Zhu Y."/>
            <person name="Feng Y."/>
            <person name="Jiang X."/>
            <person name="Zhu D."/>
            <person name="Xiang H."/>
            <person name="Feng X."/>
            <person name="Li S."/>
            <person name="Wang J."/>
            <person name="Zhang G."/>
            <person name="Kronforst M.R."/>
            <person name="Wang W."/>
        </authorList>
    </citation>
    <scope>NUCLEOTIDE SEQUENCE [LARGE SCALE GENOMIC DNA]</scope>
    <source>
        <strain evidence="2">Ya'a_city_454_Px</strain>
        <tissue evidence="2">Whole body</tissue>
    </source>
</reference>
<dbReference type="InterPro" id="IPR005079">
    <property type="entry name" value="Peptidase_C45_hydrolase"/>
</dbReference>
<dbReference type="Proteomes" id="UP000053268">
    <property type="component" value="Unassembled WGS sequence"/>
</dbReference>
<dbReference type="AlphaFoldDB" id="A0A194PT80"/>